<name>A0A0B0H2Z5_SOVGS</name>
<dbReference type="GO" id="GO:0005975">
    <property type="term" value="P:carbohydrate metabolic process"/>
    <property type="evidence" value="ECO:0007669"/>
    <property type="project" value="InterPro"/>
</dbReference>
<evidence type="ECO:0000313" key="14">
    <source>
        <dbReference type="Proteomes" id="UP000030856"/>
    </source>
</evidence>
<evidence type="ECO:0000256" key="9">
    <source>
        <dbReference type="ARBA" id="ARBA00023316"/>
    </source>
</evidence>
<dbReference type="NCBIfam" id="NF003740">
    <property type="entry name" value="PRK05337.1"/>
    <property type="match status" value="1"/>
</dbReference>
<evidence type="ECO:0000256" key="5">
    <source>
        <dbReference type="ARBA" id="ARBA00022960"/>
    </source>
</evidence>
<comment type="function">
    <text evidence="11">Plays a role in peptidoglycan recycling by cleaving the terminal beta-1,4-linked N-acetylglucosamine (GlcNAc) from peptide-linked peptidoglycan fragments, giving rise to free GlcNAc, anhydro-N-acetylmuramic acid and anhydro-N-acetylmuramic acid-linked peptides.</text>
</comment>
<feature type="binding site" evidence="11">
    <location>
        <position position="64"/>
    </location>
    <ligand>
        <name>substrate</name>
    </ligand>
</feature>
<dbReference type="SUPFAM" id="SSF51445">
    <property type="entry name" value="(Trans)glycosidases"/>
    <property type="match status" value="1"/>
</dbReference>
<dbReference type="AlphaFoldDB" id="A0A0B0H2Z5"/>
<keyword evidence="7 11" id="KW-0326">Glycosidase</keyword>
<evidence type="ECO:0000256" key="10">
    <source>
        <dbReference type="ARBA" id="ARBA00037880"/>
    </source>
</evidence>
<dbReference type="eggNOG" id="COG1472">
    <property type="taxonomic scope" value="Bacteria"/>
</dbReference>
<dbReference type="InterPro" id="IPR019800">
    <property type="entry name" value="Glyco_hydro_3_AS"/>
</dbReference>
<evidence type="ECO:0000256" key="7">
    <source>
        <dbReference type="ARBA" id="ARBA00023295"/>
    </source>
</evidence>
<evidence type="ECO:0000256" key="3">
    <source>
        <dbReference type="ARBA" id="ARBA00022618"/>
    </source>
</evidence>
<keyword evidence="8 11" id="KW-0131">Cell cycle</keyword>
<reference evidence="13 14" key="1">
    <citation type="journal article" date="2014" name="BMC Genomics">
        <title>The genome of the intracellular bacterium of the coastal bivalve, Solemya velum: a blueprint for thriving in and out of symbiosis.</title>
        <authorList>
            <person name="Dmytrenko O."/>
            <person name="Russell S.L."/>
            <person name="Loo W.T."/>
            <person name="Fontanez K.M."/>
            <person name="Liao L."/>
            <person name="Roeselers G."/>
            <person name="Sharma R."/>
            <person name="Stewart F.J."/>
            <person name="Newton I.L."/>
            <person name="Woyke T."/>
            <person name="Wu D."/>
            <person name="Lang J.M."/>
            <person name="Eisen J.A."/>
            <person name="Cavanaugh C.M."/>
        </authorList>
    </citation>
    <scope>NUCLEOTIDE SEQUENCE [LARGE SCALE GENOMIC DNA]</scope>
    <source>
        <strain evidence="13 14">WH</strain>
    </source>
</reference>
<keyword evidence="14" id="KW-1185">Reference proteome</keyword>
<comment type="similarity">
    <text evidence="11">Belongs to the glycosyl hydrolase 3 family. NagZ subfamily.</text>
</comment>
<evidence type="ECO:0000256" key="11">
    <source>
        <dbReference type="HAMAP-Rule" id="MF_00364"/>
    </source>
</evidence>
<keyword evidence="6 11" id="KW-0573">Peptidoglycan synthesis</keyword>
<comment type="subcellular location">
    <subcellularLocation>
        <location evidence="11">Cytoplasm</location>
    </subcellularLocation>
</comment>
<organism evidence="13 14">
    <name type="scientific">Solemya velum gill symbiont</name>
    <dbReference type="NCBI Taxonomy" id="2340"/>
    <lineage>
        <taxon>Bacteria</taxon>
        <taxon>Pseudomonadati</taxon>
        <taxon>Pseudomonadota</taxon>
        <taxon>Gammaproteobacteria</taxon>
        <taxon>sulfur-oxidizing symbionts</taxon>
    </lineage>
</organism>
<dbReference type="EC" id="3.2.1.52" evidence="11"/>
<feature type="binding site" evidence="11">
    <location>
        <position position="138"/>
    </location>
    <ligand>
        <name>substrate</name>
    </ligand>
</feature>
<dbReference type="PATRIC" id="fig|2340.3.peg.1233"/>
<dbReference type="PANTHER" id="PTHR30480:SF13">
    <property type="entry name" value="BETA-HEXOSAMINIDASE"/>
    <property type="match status" value="1"/>
</dbReference>
<evidence type="ECO:0000256" key="4">
    <source>
        <dbReference type="ARBA" id="ARBA00022801"/>
    </source>
</evidence>
<dbReference type="GO" id="GO:0009252">
    <property type="term" value="P:peptidoglycan biosynthetic process"/>
    <property type="evidence" value="ECO:0007669"/>
    <property type="project" value="UniProtKB-KW"/>
</dbReference>
<dbReference type="EMBL" id="JRAA01000002">
    <property type="protein sequence ID" value="KHF24588.1"/>
    <property type="molecule type" value="Genomic_DNA"/>
</dbReference>
<feature type="binding site" evidence="11">
    <location>
        <begin position="168"/>
        <end position="169"/>
    </location>
    <ligand>
        <name>substrate</name>
    </ligand>
</feature>
<dbReference type="Pfam" id="PF00933">
    <property type="entry name" value="Glyco_hydro_3"/>
    <property type="match status" value="1"/>
</dbReference>
<proteinExistence type="inferred from homology"/>
<dbReference type="GO" id="GO:0009254">
    <property type="term" value="P:peptidoglycan turnover"/>
    <property type="evidence" value="ECO:0007669"/>
    <property type="project" value="UniProtKB-UniRule"/>
</dbReference>
<dbReference type="GO" id="GO:0051301">
    <property type="term" value="P:cell division"/>
    <property type="evidence" value="ECO:0007669"/>
    <property type="project" value="UniProtKB-KW"/>
</dbReference>
<feature type="site" description="Important for catalytic activity" evidence="11">
    <location>
        <position position="179"/>
    </location>
</feature>
<dbReference type="FunFam" id="3.20.20.300:FF:000001">
    <property type="entry name" value="Beta-hexosaminidase"/>
    <property type="match status" value="1"/>
</dbReference>
<keyword evidence="9 11" id="KW-0961">Cell wall biogenesis/degradation</keyword>
<dbReference type="PROSITE" id="PS00775">
    <property type="entry name" value="GLYCOSYL_HYDROL_F3"/>
    <property type="match status" value="1"/>
</dbReference>
<evidence type="ECO:0000256" key="8">
    <source>
        <dbReference type="ARBA" id="ARBA00023306"/>
    </source>
</evidence>
<dbReference type="STRING" id="2340.JV46_03570"/>
<evidence type="ECO:0000256" key="1">
    <source>
        <dbReference type="ARBA" id="ARBA00001231"/>
    </source>
</evidence>
<accession>A0A0B0H2Z5</accession>
<dbReference type="GO" id="GO:0005737">
    <property type="term" value="C:cytoplasm"/>
    <property type="evidence" value="ECO:0007669"/>
    <property type="project" value="UniProtKB-SubCell"/>
</dbReference>
<dbReference type="GO" id="GO:0004563">
    <property type="term" value="F:beta-N-acetylhexosaminidase activity"/>
    <property type="evidence" value="ECO:0007669"/>
    <property type="project" value="UniProtKB-UniRule"/>
</dbReference>
<dbReference type="InterPro" id="IPR001764">
    <property type="entry name" value="Glyco_hydro_3_N"/>
</dbReference>
<dbReference type="InterPro" id="IPR017853">
    <property type="entry name" value="GH"/>
</dbReference>
<comment type="pathway">
    <text evidence="10 11">Cell wall biogenesis; peptidoglycan recycling.</text>
</comment>
<evidence type="ECO:0000313" key="13">
    <source>
        <dbReference type="EMBL" id="KHF24588.1"/>
    </source>
</evidence>
<keyword evidence="4 11" id="KW-0378">Hydrolase</keyword>
<dbReference type="Proteomes" id="UP000030856">
    <property type="component" value="Unassembled WGS sequence"/>
</dbReference>
<dbReference type="InterPro" id="IPR050226">
    <property type="entry name" value="NagZ_Beta-hexosaminidase"/>
</dbReference>
<dbReference type="Gene3D" id="3.20.20.300">
    <property type="entry name" value="Glycoside hydrolase, family 3, N-terminal domain"/>
    <property type="match status" value="1"/>
</dbReference>
<keyword evidence="3 11" id="KW-0132">Cell division</keyword>
<dbReference type="GO" id="GO:0008360">
    <property type="term" value="P:regulation of cell shape"/>
    <property type="evidence" value="ECO:0007669"/>
    <property type="project" value="UniProtKB-KW"/>
</dbReference>
<dbReference type="GO" id="GO:0071555">
    <property type="term" value="P:cell wall organization"/>
    <property type="evidence" value="ECO:0007669"/>
    <property type="project" value="UniProtKB-KW"/>
</dbReference>
<dbReference type="PANTHER" id="PTHR30480">
    <property type="entry name" value="BETA-HEXOSAMINIDASE-RELATED"/>
    <property type="match status" value="1"/>
</dbReference>
<sequence>MTIGPVMLDLVGTTLLDEDIERLVHPASGGIILFSRNYESPEQLHRLISRVRKVAGREYIIAVDHEGGRVQRFRNGFTRIPPMAWLGDLYQKEKSKALEYAHELGWLMAAELRDYDIDISFAPVLDLDFGICDVIGDRAFQSDPLIVTNLAGAFIAGMHEVGMPATGKHFPGHGAVSGDSHLELPVDSRLFVEIGMADLIPFERLVQKGLDAIMPAHVIYESCDPNPAGFSPYWLQQVLRKQLGFDGVIFSDDLTMEGAAFAGTYPERANAAFTAGCDMVLVCNNQQAAEQVLESIKLPLDEQMSARLEKMLGAHVEIDLTGHRWMKAVEIAAEGVNWAQERECDES</sequence>
<protein>
    <recommendedName>
        <fullName evidence="11">Beta-hexosaminidase</fullName>
        <ecNumber evidence="11">3.2.1.52</ecNumber>
    </recommendedName>
    <alternativeName>
        <fullName evidence="11">Beta-N-acetylhexosaminidase</fullName>
    </alternativeName>
    <alternativeName>
        <fullName evidence="11">N-acetyl-beta-glucosaminidase</fullName>
    </alternativeName>
</protein>
<evidence type="ECO:0000259" key="12">
    <source>
        <dbReference type="Pfam" id="PF00933"/>
    </source>
</evidence>
<dbReference type="InterPro" id="IPR022956">
    <property type="entry name" value="Beta_hexosaminidase_bac"/>
</dbReference>
<feature type="domain" description="Glycoside hydrolase family 3 N-terminal" evidence="12">
    <location>
        <begin position="12"/>
        <end position="302"/>
    </location>
</feature>
<comment type="catalytic activity">
    <reaction evidence="1 11">
        <text>Hydrolysis of terminal non-reducing N-acetyl-D-hexosamine residues in N-acetyl-beta-D-hexosaminides.</text>
        <dbReference type="EC" id="3.2.1.52"/>
    </reaction>
</comment>
<dbReference type="HAMAP" id="MF_00364">
    <property type="entry name" value="NagZ"/>
    <property type="match status" value="1"/>
</dbReference>
<gene>
    <name evidence="11" type="primary">nagZ</name>
    <name evidence="13" type="ORF">JV46_03570</name>
</gene>
<evidence type="ECO:0000256" key="6">
    <source>
        <dbReference type="ARBA" id="ARBA00022984"/>
    </source>
</evidence>
<dbReference type="InterPro" id="IPR036962">
    <property type="entry name" value="Glyco_hydro_3_N_sf"/>
</dbReference>
<evidence type="ECO:0000256" key="2">
    <source>
        <dbReference type="ARBA" id="ARBA00022490"/>
    </source>
</evidence>
<feature type="active site" description="Nucleophile" evidence="11">
    <location>
        <position position="252"/>
    </location>
</feature>
<dbReference type="RefSeq" id="WP_043116838.1">
    <property type="nucleotide sequence ID" value="NZ_JRAA01000002.1"/>
</dbReference>
<comment type="caution">
    <text evidence="13">The sequence shown here is derived from an EMBL/GenBank/DDBJ whole genome shotgun (WGS) entry which is preliminary data.</text>
</comment>
<feature type="binding site" evidence="11">
    <location>
        <position position="72"/>
    </location>
    <ligand>
        <name>substrate</name>
    </ligand>
</feature>
<keyword evidence="5 11" id="KW-0133">Cell shape</keyword>
<dbReference type="UniPathway" id="UPA00544"/>
<feature type="active site" description="Proton donor/acceptor" evidence="11">
    <location>
        <position position="181"/>
    </location>
</feature>
<keyword evidence="2 11" id="KW-0963">Cytoplasm</keyword>